<dbReference type="KEGG" id="fbl:Fbal_1520"/>
<dbReference type="Proteomes" id="UP000006683">
    <property type="component" value="Chromosome"/>
</dbReference>
<dbReference type="EMBL" id="CP002209">
    <property type="protein sequence ID" value="ADN75724.1"/>
    <property type="molecule type" value="Genomic_DNA"/>
</dbReference>
<dbReference type="GeneID" id="67181736"/>
<proteinExistence type="predicted"/>
<name>E1SP99_FERBD</name>
<protein>
    <submittedName>
        <fullName evidence="2">Uncharacterized protein</fullName>
    </submittedName>
</protein>
<evidence type="ECO:0000256" key="1">
    <source>
        <dbReference type="SAM" id="Phobius"/>
    </source>
</evidence>
<evidence type="ECO:0000313" key="3">
    <source>
        <dbReference type="Proteomes" id="UP000006683"/>
    </source>
</evidence>
<dbReference type="OrthoDB" id="9789291at2"/>
<dbReference type="AlphaFoldDB" id="E1SP99"/>
<sequence length="97" mass="10791">MSPRCPHCQHTLSAWRALLTWRYHTFSCPYCQQTLRINRPKPLARAGATLGLLTGLLCAEQHPDGPWPAIAVGGLLCYVVLFTALWHKVVLSPSEPV</sequence>
<keyword evidence="1" id="KW-0812">Transmembrane</keyword>
<organism evidence="2 3">
    <name type="scientific">Ferrimonas balearica (strain DSM 9799 / CCM 4581 / KCTC 23876 / PAT)</name>
    <dbReference type="NCBI Taxonomy" id="550540"/>
    <lineage>
        <taxon>Bacteria</taxon>
        <taxon>Pseudomonadati</taxon>
        <taxon>Pseudomonadota</taxon>
        <taxon>Gammaproteobacteria</taxon>
        <taxon>Alteromonadales</taxon>
        <taxon>Ferrimonadaceae</taxon>
        <taxon>Ferrimonas</taxon>
    </lineage>
</organism>
<evidence type="ECO:0000313" key="2">
    <source>
        <dbReference type="EMBL" id="ADN75724.1"/>
    </source>
</evidence>
<keyword evidence="1" id="KW-0472">Membrane</keyword>
<dbReference type="HOGENOM" id="CLU_2342604_0_0_6"/>
<accession>E1SP99</accession>
<feature type="transmembrane region" description="Helical" evidence="1">
    <location>
        <begin position="67"/>
        <end position="86"/>
    </location>
</feature>
<dbReference type="RefSeq" id="WP_013345030.1">
    <property type="nucleotide sequence ID" value="NC_014541.1"/>
</dbReference>
<keyword evidence="3" id="KW-1185">Reference proteome</keyword>
<reference evidence="2 3" key="1">
    <citation type="journal article" date="2010" name="Stand. Genomic Sci.">
        <title>Complete genome sequence of Ferrimonas balearica type strain (PAT).</title>
        <authorList>
            <person name="Nolan M."/>
            <person name="Sikorski J."/>
            <person name="Davenport K."/>
            <person name="Lucas S."/>
            <person name="Glavina Del Rio T."/>
            <person name="Tice H."/>
            <person name="Cheng J."/>
            <person name="Goodwin L."/>
            <person name="Pitluck S."/>
            <person name="Liolios K."/>
            <person name="Ivanova N."/>
            <person name="Mavromatis K."/>
            <person name="Ovchinnikova G."/>
            <person name="Pati A."/>
            <person name="Chen A."/>
            <person name="Palaniappan K."/>
            <person name="Land M."/>
            <person name="Hauser L."/>
            <person name="Chang Y."/>
            <person name="Jeffries C."/>
            <person name="Tapia R."/>
            <person name="Brettin T."/>
            <person name="Detter J."/>
            <person name="Han C."/>
            <person name="Yasawong M."/>
            <person name="Rohde M."/>
            <person name="Tindall B."/>
            <person name="Goker M."/>
            <person name="Woyke T."/>
            <person name="Bristow J."/>
            <person name="Eisen J."/>
            <person name="Markowitz V."/>
            <person name="Hugenholtz P."/>
            <person name="Kyrpides N."/>
            <person name="Klenk H."/>
            <person name="Lapidus A."/>
        </authorList>
    </citation>
    <scope>NUCLEOTIDE SEQUENCE [LARGE SCALE GENOMIC DNA]</scope>
    <source>
        <strain evidence="3">DSM 9799 / CCM 4581 / KCTC 23876 / PAT</strain>
    </source>
</reference>
<gene>
    <name evidence="2" type="ordered locus">Fbal_1520</name>
</gene>
<keyword evidence="1" id="KW-1133">Transmembrane helix</keyword>